<dbReference type="PANTHER" id="PTHR33875">
    <property type="entry name" value="OS09G0542200 PROTEIN"/>
    <property type="match status" value="1"/>
</dbReference>
<sequence>MALPVPTRELGHSIGAAGPSAVHLAAFLDYVCPYSCKFYKTMRREVLPHYKGKDLKFTFHHQVQPWHPQSTITHEAGLAVGKLGGEDAFWCFSDALYERQADFFDENVWGMTRPQVAAALAKIADSAAGVPAFELERMLGMQLVEVHGPNPGSYVTQDLKFAVKYARQLGVHVSPTTTLNGLVFDSNSAWGLHKWAGVLDPLLESALSRVDA</sequence>
<dbReference type="InterPro" id="IPR036249">
    <property type="entry name" value="Thioredoxin-like_sf"/>
</dbReference>
<dbReference type="CDD" id="cd02972">
    <property type="entry name" value="DsbA_family"/>
    <property type="match status" value="1"/>
</dbReference>
<accession>A0AAW1S0B8</accession>
<dbReference type="PANTHER" id="PTHR33875:SF2">
    <property type="entry name" value="ACR183CP"/>
    <property type="match status" value="1"/>
</dbReference>
<evidence type="ECO:0000313" key="2">
    <source>
        <dbReference type="Proteomes" id="UP001445335"/>
    </source>
</evidence>
<evidence type="ECO:0008006" key="3">
    <source>
        <dbReference type="Google" id="ProtNLM"/>
    </source>
</evidence>
<dbReference type="EMBL" id="JALJOU010000015">
    <property type="protein sequence ID" value="KAK9839684.1"/>
    <property type="molecule type" value="Genomic_DNA"/>
</dbReference>
<protein>
    <recommendedName>
        <fullName evidence="3">Thioredoxin-like fold domain-containing protein</fullName>
    </recommendedName>
</protein>
<comment type="caution">
    <text evidence="1">The sequence shown here is derived from an EMBL/GenBank/DDBJ whole genome shotgun (WGS) entry which is preliminary data.</text>
</comment>
<gene>
    <name evidence="1" type="ORF">WJX81_006123</name>
</gene>
<organism evidence="1 2">
    <name type="scientific">Elliptochloris bilobata</name>
    <dbReference type="NCBI Taxonomy" id="381761"/>
    <lineage>
        <taxon>Eukaryota</taxon>
        <taxon>Viridiplantae</taxon>
        <taxon>Chlorophyta</taxon>
        <taxon>core chlorophytes</taxon>
        <taxon>Trebouxiophyceae</taxon>
        <taxon>Trebouxiophyceae incertae sedis</taxon>
        <taxon>Elliptochloris clade</taxon>
        <taxon>Elliptochloris</taxon>
    </lineage>
</organism>
<keyword evidence="2" id="KW-1185">Reference proteome</keyword>
<dbReference type="SUPFAM" id="SSF52833">
    <property type="entry name" value="Thioredoxin-like"/>
    <property type="match status" value="1"/>
</dbReference>
<name>A0AAW1S0B8_9CHLO</name>
<dbReference type="AlphaFoldDB" id="A0AAW1S0B8"/>
<dbReference type="Proteomes" id="UP001445335">
    <property type="component" value="Unassembled WGS sequence"/>
</dbReference>
<reference evidence="1 2" key="1">
    <citation type="journal article" date="2024" name="Nat. Commun.">
        <title>Phylogenomics reveals the evolutionary origins of lichenization in chlorophyte algae.</title>
        <authorList>
            <person name="Puginier C."/>
            <person name="Libourel C."/>
            <person name="Otte J."/>
            <person name="Skaloud P."/>
            <person name="Haon M."/>
            <person name="Grisel S."/>
            <person name="Petersen M."/>
            <person name="Berrin J.G."/>
            <person name="Delaux P.M."/>
            <person name="Dal Grande F."/>
            <person name="Keller J."/>
        </authorList>
    </citation>
    <scope>NUCLEOTIDE SEQUENCE [LARGE SCALE GENOMIC DNA]</scope>
    <source>
        <strain evidence="1 2">SAG 245.80</strain>
    </source>
</reference>
<proteinExistence type="predicted"/>
<dbReference type="Gene3D" id="3.40.30.10">
    <property type="entry name" value="Glutaredoxin"/>
    <property type="match status" value="1"/>
</dbReference>
<evidence type="ECO:0000313" key="1">
    <source>
        <dbReference type="EMBL" id="KAK9839684.1"/>
    </source>
</evidence>